<dbReference type="SUPFAM" id="SSF46894">
    <property type="entry name" value="C-terminal effector domain of the bipartite response regulators"/>
    <property type="match status" value="1"/>
</dbReference>
<dbReference type="InterPro" id="IPR016032">
    <property type="entry name" value="Sig_transdc_resp-reg_C-effctor"/>
</dbReference>
<dbReference type="GO" id="GO:0003677">
    <property type="term" value="F:DNA binding"/>
    <property type="evidence" value="ECO:0007669"/>
    <property type="project" value="UniProtKB-UniRule"/>
</dbReference>
<dbReference type="Pfam" id="PF00486">
    <property type="entry name" value="Trans_reg_C"/>
    <property type="match status" value="1"/>
</dbReference>
<feature type="DNA-binding region" description="OmpR/PhoB-type" evidence="4">
    <location>
        <begin position="127"/>
        <end position="228"/>
    </location>
</feature>
<name>A0ABC9P6Z6_ENTFL</name>
<dbReference type="Gene3D" id="1.10.10.10">
    <property type="entry name" value="Winged helix-like DNA-binding domain superfamily/Winged helix DNA-binding domain"/>
    <property type="match status" value="1"/>
</dbReference>
<dbReference type="EMBL" id="AEBE01000048">
    <property type="protein sequence ID" value="EFU90658.1"/>
    <property type="molecule type" value="Genomic_DNA"/>
</dbReference>
<dbReference type="InterPro" id="IPR036388">
    <property type="entry name" value="WH-like_DNA-bd_sf"/>
</dbReference>
<evidence type="ECO:0000259" key="5">
    <source>
        <dbReference type="PROSITE" id="PS51755"/>
    </source>
</evidence>
<dbReference type="Proteomes" id="UP000004933">
    <property type="component" value="Unassembled WGS sequence"/>
</dbReference>
<protein>
    <submittedName>
        <fullName evidence="6">Transcriptional regulatory protein, C-terminal domain protein</fullName>
    </submittedName>
</protein>
<evidence type="ECO:0000313" key="7">
    <source>
        <dbReference type="Proteomes" id="UP000004933"/>
    </source>
</evidence>
<dbReference type="InterPro" id="IPR001867">
    <property type="entry name" value="OmpR/PhoB-type_DNA-bd"/>
</dbReference>
<sequence length="243" mass="28814">MRLVIGSRKSFRRKEEMRRILVLTKNILVEQTFQQQLQHLNYEVFCTNCCEETIEHELTFFNYFDAIVLSETLSQNDCLRLLGSLSSLEKPIYRRSQSMCNKREAEIWQERGIIRWLGLKDSLEDIREKIDTVDQSFAEVTAELLDDQVKKIRFTKNEQRFLKILYQHAHEGLDRDQICRLLWQKEPDASTKSQLSFVCKRVKQKFSDAGMNEEIITTSWGKGYQINEQILPYLEQTLFETAQ</sequence>
<keyword evidence="3" id="KW-0804">Transcription</keyword>
<dbReference type="PROSITE" id="PS51755">
    <property type="entry name" value="OMPR_PHOB"/>
    <property type="match status" value="1"/>
</dbReference>
<keyword evidence="2 4" id="KW-0238">DNA-binding</keyword>
<feature type="domain" description="OmpR/PhoB-type" evidence="5">
    <location>
        <begin position="127"/>
        <end position="228"/>
    </location>
</feature>
<keyword evidence="1" id="KW-0805">Transcription regulation</keyword>
<organism evidence="6 7">
    <name type="scientific">Enterococcus faecalis TX0630</name>
    <dbReference type="NCBI Taxonomy" id="749508"/>
    <lineage>
        <taxon>Bacteria</taxon>
        <taxon>Bacillati</taxon>
        <taxon>Bacillota</taxon>
        <taxon>Bacilli</taxon>
        <taxon>Lactobacillales</taxon>
        <taxon>Enterococcaceae</taxon>
        <taxon>Enterococcus</taxon>
    </lineage>
</organism>
<proteinExistence type="predicted"/>
<evidence type="ECO:0000256" key="3">
    <source>
        <dbReference type="ARBA" id="ARBA00023163"/>
    </source>
</evidence>
<accession>A0ABC9P6Z6</accession>
<evidence type="ECO:0000256" key="4">
    <source>
        <dbReference type="PROSITE-ProRule" id="PRU01091"/>
    </source>
</evidence>
<comment type="caution">
    <text evidence="6">The sequence shown here is derived from an EMBL/GenBank/DDBJ whole genome shotgun (WGS) entry which is preliminary data.</text>
</comment>
<evidence type="ECO:0000313" key="6">
    <source>
        <dbReference type="EMBL" id="EFU90658.1"/>
    </source>
</evidence>
<evidence type="ECO:0000256" key="2">
    <source>
        <dbReference type="ARBA" id="ARBA00023125"/>
    </source>
</evidence>
<evidence type="ECO:0000256" key="1">
    <source>
        <dbReference type="ARBA" id="ARBA00023015"/>
    </source>
</evidence>
<gene>
    <name evidence="6" type="ORF">HMPREF9511_01527</name>
</gene>
<dbReference type="AlphaFoldDB" id="A0ABC9P6Z6"/>
<reference evidence="6 7" key="1">
    <citation type="submission" date="2010-09" db="EMBL/GenBank/DDBJ databases">
        <authorList>
            <person name="Weinstock G."/>
            <person name="Sodergren E."/>
            <person name="Clifton S."/>
            <person name="Fulton L."/>
            <person name="Fulton B."/>
            <person name="Courtney L."/>
            <person name="Fronick C."/>
            <person name="Harrison M."/>
            <person name="Strong C."/>
            <person name="Farmer C."/>
            <person name="Delahaunty K."/>
            <person name="Markovic C."/>
            <person name="Hall O."/>
            <person name="Minx P."/>
            <person name="Tomlinson C."/>
            <person name="Mitreva M."/>
            <person name="Hou S."/>
            <person name="Chen J."/>
            <person name="Wollam A."/>
            <person name="Pepin K.H."/>
            <person name="Johnson M."/>
            <person name="Bhonagiri V."/>
            <person name="Zhang X."/>
            <person name="Suruliraj S."/>
            <person name="Warren W."/>
            <person name="Chinwalla A."/>
            <person name="Mardis E.R."/>
            <person name="Wilson R.K."/>
        </authorList>
    </citation>
    <scope>NUCLEOTIDE SEQUENCE [LARGE SCALE GENOMIC DNA]</scope>
    <source>
        <strain evidence="6 7">TX0630</strain>
    </source>
</reference>
<dbReference type="SMART" id="SM00862">
    <property type="entry name" value="Trans_reg_C"/>
    <property type="match status" value="1"/>
</dbReference>